<evidence type="ECO:0000313" key="3">
    <source>
        <dbReference type="Proteomes" id="UP000032439"/>
    </source>
</evidence>
<feature type="transmembrane region" description="Helical" evidence="1">
    <location>
        <begin position="248"/>
        <end position="267"/>
    </location>
</feature>
<dbReference type="AlphaFoldDB" id="A0A0D7E3X0"/>
<accession>A0A0D7E3X0</accession>
<feature type="transmembrane region" description="Helical" evidence="1">
    <location>
        <begin position="168"/>
        <end position="190"/>
    </location>
</feature>
<dbReference type="PANTHER" id="PTHR43424">
    <property type="entry name" value="LOCUS PUTATIVE PROTEIN 1-RELATED"/>
    <property type="match status" value="1"/>
</dbReference>
<feature type="transmembrane region" description="Helical" evidence="1">
    <location>
        <begin position="59"/>
        <end position="77"/>
    </location>
</feature>
<dbReference type="InterPro" id="IPR052556">
    <property type="entry name" value="PolySynth_Transporter"/>
</dbReference>
<dbReference type="Proteomes" id="UP000032439">
    <property type="component" value="Unassembled WGS sequence"/>
</dbReference>
<evidence type="ECO:0000256" key="1">
    <source>
        <dbReference type="SAM" id="Phobius"/>
    </source>
</evidence>
<keyword evidence="1" id="KW-0472">Membrane</keyword>
<feature type="transmembrane region" description="Helical" evidence="1">
    <location>
        <begin position="5"/>
        <end position="22"/>
    </location>
</feature>
<proteinExistence type="predicted"/>
<feature type="transmembrane region" description="Helical" evidence="1">
    <location>
        <begin position="303"/>
        <end position="325"/>
    </location>
</feature>
<keyword evidence="1" id="KW-1133">Transmembrane helix</keyword>
<keyword evidence="1" id="KW-0812">Transmembrane</keyword>
<gene>
    <name evidence="2" type="ORF">LO50_14365</name>
</gene>
<feature type="transmembrane region" description="Helical" evidence="1">
    <location>
        <begin position="83"/>
        <end position="107"/>
    </location>
</feature>
<feature type="transmembrane region" description="Helical" evidence="1">
    <location>
        <begin position="128"/>
        <end position="148"/>
    </location>
</feature>
<evidence type="ECO:0008006" key="4">
    <source>
        <dbReference type="Google" id="ProtNLM"/>
    </source>
</evidence>
<evidence type="ECO:0000313" key="2">
    <source>
        <dbReference type="EMBL" id="KIZ35201.1"/>
    </source>
</evidence>
<feature type="transmembrane region" description="Helical" evidence="1">
    <location>
        <begin position="211"/>
        <end position="228"/>
    </location>
</feature>
<sequence>MLIRSIGSIVIVGALMVCLSAFDKYEALYSLIIVFQFVRVVDTVEWLLRAEGKLATQAIVRIVSMIVVLLALTILLVNSHSVSAWHIVLVQLSEWGVILVAYLTIFARKATKEVSGGKADKLLLDASVKKVVAGSMYAYAGFVLFLLYSKIDQFLLNWLLQPESYGVYMIAARLTEAAVVLIMSLNLFFYPKLVSAHAVSFGRFSIMVRRISLAFLLIATVVVLFVWIARGLYDYFPLMFRDVVPNELLVILSWMIFSVIPVFFFGLRSSFFTIVDKPGNILFGAVLGFSSAVLIGIPLMYIWGALGGALCIFSVALFSLFLSNFCTVAGRRYLRVIFAIKGVPS</sequence>
<organism evidence="2 3">
    <name type="scientific">Stutzerimonas stutzeri</name>
    <name type="common">Pseudomonas stutzeri</name>
    <dbReference type="NCBI Taxonomy" id="316"/>
    <lineage>
        <taxon>Bacteria</taxon>
        <taxon>Pseudomonadati</taxon>
        <taxon>Pseudomonadota</taxon>
        <taxon>Gammaproteobacteria</taxon>
        <taxon>Pseudomonadales</taxon>
        <taxon>Pseudomonadaceae</taxon>
        <taxon>Stutzerimonas</taxon>
    </lineage>
</organism>
<name>A0A0D7E3X0_STUST</name>
<dbReference type="EMBL" id="JXXD01000136">
    <property type="protein sequence ID" value="KIZ35201.1"/>
    <property type="molecule type" value="Genomic_DNA"/>
</dbReference>
<feature type="transmembrane region" description="Helical" evidence="1">
    <location>
        <begin position="279"/>
        <end position="297"/>
    </location>
</feature>
<protein>
    <recommendedName>
        <fullName evidence="4">Polysaccharide biosynthesis protein C-terminal domain-containing protein</fullName>
    </recommendedName>
</protein>
<reference evidence="2 3" key="1">
    <citation type="submission" date="2014-11" db="EMBL/GenBank/DDBJ databases">
        <title>Genomics and ecophysiology of heterotrophic nitrogen fixing bacteria isolated from estuarine surface water.</title>
        <authorList>
            <person name="Bentzon-Tilia M."/>
            <person name="Severin I."/>
            <person name="Hansen L.H."/>
            <person name="Riemann L."/>
        </authorList>
    </citation>
    <scope>NUCLEOTIDE SEQUENCE [LARGE SCALE GENOMIC DNA]</scope>
    <source>
        <strain evidence="2 3">BAL361</strain>
    </source>
</reference>
<dbReference type="PATRIC" id="fig|316.110.peg.761"/>
<comment type="caution">
    <text evidence="2">The sequence shown here is derived from an EMBL/GenBank/DDBJ whole genome shotgun (WGS) entry which is preliminary data.</text>
</comment>
<dbReference type="PANTHER" id="PTHR43424:SF1">
    <property type="entry name" value="LOCUS PUTATIVE PROTEIN 1-RELATED"/>
    <property type="match status" value="1"/>
</dbReference>